<dbReference type="SUPFAM" id="SSF56645">
    <property type="entry name" value="Acyl-CoA dehydrogenase NM domain-like"/>
    <property type="match status" value="1"/>
</dbReference>
<dbReference type="AlphaFoldDB" id="A0A2U8PH29"/>
<protein>
    <recommendedName>
        <fullName evidence="2">Acyl-CoA dehydrogenase/oxidase N-terminal domain-containing protein</fullName>
    </recommendedName>
</protein>
<sequence>MGLSGTRQLIMIEEMERFGAGRVNDQGLVILSPLLIQNGSDEQKRFFLPRILSGEHVWAQAYSEPAPDRISPRCASPPAITGTIGCSMGKRPGSRWDRTRTGLLCSRAQSVALHEELGRGPVPESLIAGSLAAQALALTNEHRLLERVTAGDTCWRSLGKKCRTDRG</sequence>
<dbReference type="EMBL" id="CP029425">
    <property type="protein sequence ID" value="AWL96814.1"/>
    <property type="molecule type" value="Genomic_DNA"/>
</dbReference>
<name>A0A2U8PH29_9BRAD</name>
<dbReference type="InterPro" id="IPR009100">
    <property type="entry name" value="AcylCoA_DH/oxidase_NM_dom_sf"/>
</dbReference>
<evidence type="ECO:0000313" key="4">
    <source>
        <dbReference type="Proteomes" id="UP000215703"/>
    </source>
</evidence>
<organism evidence="3 4">
    <name type="scientific">Bradyrhizobium ottawaense</name>
    <dbReference type="NCBI Taxonomy" id="931866"/>
    <lineage>
        <taxon>Bacteria</taxon>
        <taxon>Pseudomonadati</taxon>
        <taxon>Pseudomonadota</taxon>
        <taxon>Alphaproteobacteria</taxon>
        <taxon>Hyphomicrobiales</taxon>
        <taxon>Nitrobacteraceae</taxon>
        <taxon>Bradyrhizobium</taxon>
    </lineage>
</organism>
<evidence type="ECO:0000256" key="1">
    <source>
        <dbReference type="ARBA" id="ARBA00023002"/>
    </source>
</evidence>
<accession>A0A2U8PH29</accession>
<feature type="domain" description="Acyl-CoA dehydrogenase/oxidase N-terminal" evidence="2">
    <location>
        <begin position="2"/>
        <end position="55"/>
    </location>
</feature>
<dbReference type="Gene3D" id="1.10.540.10">
    <property type="entry name" value="Acyl-CoA dehydrogenase/oxidase, N-terminal domain"/>
    <property type="match status" value="1"/>
</dbReference>
<dbReference type="PANTHER" id="PTHR43292">
    <property type="entry name" value="ACYL-COA DEHYDROGENASE"/>
    <property type="match status" value="1"/>
</dbReference>
<dbReference type="GO" id="GO:0016627">
    <property type="term" value="F:oxidoreductase activity, acting on the CH-CH group of donors"/>
    <property type="evidence" value="ECO:0007669"/>
    <property type="project" value="InterPro"/>
</dbReference>
<dbReference type="PANTHER" id="PTHR43292:SF3">
    <property type="entry name" value="ACYL-COA DEHYDROGENASE FADE29"/>
    <property type="match status" value="1"/>
</dbReference>
<dbReference type="GO" id="GO:0050660">
    <property type="term" value="F:flavin adenine dinucleotide binding"/>
    <property type="evidence" value="ECO:0007669"/>
    <property type="project" value="InterPro"/>
</dbReference>
<reference evidence="3 4" key="1">
    <citation type="journal article" date="2014" name="Int. J. Syst. Evol. Microbiol.">
        <title>Bradyrhizobium ottawaense sp. nov., a symbiotic nitrogen fixing bacterium from root nodules of soybeans in Canada.</title>
        <authorList>
            <person name="Yu X."/>
            <person name="Cloutier S."/>
            <person name="Tambong J.T."/>
            <person name="Bromfield E.S."/>
        </authorList>
    </citation>
    <scope>NUCLEOTIDE SEQUENCE [LARGE SCALE GENOMIC DNA]</scope>
    <source>
        <strain evidence="3 4">OO99</strain>
    </source>
</reference>
<proteinExistence type="predicted"/>
<evidence type="ECO:0000313" key="3">
    <source>
        <dbReference type="EMBL" id="AWL96814.1"/>
    </source>
</evidence>
<dbReference type="GO" id="GO:0005886">
    <property type="term" value="C:plasma membrane"/>
    <property type="evidence" value="ECO:0007669"/>
    <property type="project" value="TreeGrafter"/>
</dbReference>
<gene>
    <name evidence="3" type="ORF">CIT37_35310</name>
</gene>
<dbReference type="Pfam" id="PF02771">
    <property type="entry name" value="Acyl-CoA_dh_N"/>
    <property type="match status" value="1"/>
</dbReference>
<reference evidence="3 4" key="2">
    <citation type="journal article" date="2017" name="Syst. Appl. Microbiol.">
        <title>Soybeans inoculated with root zone soils of Canadian native legumes harbour diverse and novel Bradyrhizobium spp. that possess agricultural potential.</title>
        <authorList>
            <person name="Bromfield E.S.P."/>
            <person name="Cloutier S."/>
            <person name="Tambong J.T."/>
            <person name="Tran Thi T.V."/>
        </authorList>
    </citation>
    <scope>NUCLEOTIDE SEQUENCE [LARGE SCALE GENOMIC DNA]</scope>
    <source>
        <strain evidence="3 4">OO99</strain>
    </source>
</reference>
<keyword evidence="1" id="KW-0560">Oxidoreductase</keyword>
<dbReference type="InterPro" id="IPR013786">
    <property type="entry name" value="AcylCoA_DH/ox_N"/>
</dbReference>
<dbReference type="InterPro" id="IPR037069">
    <property type="entry name" value="AcylCoA_DH/ox_N_sf"/>
</dbReference>
<dbReference type="InterPro" id="IPR052161">
    <property type="entry name" value="Mycobact_Acyl-CoA_DH"/>
</dbReference>
<dbReference type="Proteomes" id="UP000215703">
    <property type="component" value="Chromosome"/>
</dbReference>
<evidence type="ECO:0000259" key="2">
    <source>
        <dbReference type="Pfam" id="PF02771"/>
    </source>
</evidence>